<keyword evidence="3 7" id="KW-0240">DNA-directed RNA polymerase</keyword>
<dbReference type="OrthoDB" id="532500at2759"/>
<evidence type="ECO:0000256" key="6">
    <source>
        <dbReference type="SAM" id="MobiDB-lite"/>
    </source>
</evidence>
<dbReference type="GO" id="GO:0006351">
    <property type="term" value="P:DNA-templated transcription"/>
    <property type="evidence" value="ECO:0007669"/>
    <property type="project" value="InterPro"/>
</dbReference>
<sequence>MGTKRKSLDHHGENDAGSSSKGSNKVKIAIDSSKAKIQPVIATFTSAVPPAASAFITYKCVDKEHSNRCIVVSETEKIEYVGQNFEDNKPILNGCKYLVGVHDKATGTVTFRKAQYVRVNPVVKSLKGSLGVPDRDISSRVMEARNELGEEFGSKKRKSQLRAEERNKINMDTVKDSKSIIEASIELRSSTMPTAQTIKEQEDTSRPVPKYNPAATVVSEIYDMEDLLPKAV</sequence>
<comment type="caution">
    <text evidence="7">The sequence shown here is derived from an EMBL/GenBank/DDBJ whole genome shotgun (WGS) entry which is preliminary data.</text>
</comment>
<organism evidence="7 8">
    <name type="scientific">Coemansia guatemalensis</name>
    <dbReference type="NCBI Taxonomy" id="2761395"/>
    <lineage>
        <taxon>Eukaryota</taxon>
        <taxon>Fungi</taxon>
        <taxon>Fungi incertae sedis</taxon>
        <taxon>Zoopagomycota</taxon>
        <taxon>Kickxellomycotina</taxon>
        <taxon>Kickxellomycetes</taxon>
        <taxon>Kickxellales</taxon>
        <taxon>Kickxellaceae</taxon>
        <taxon>Coemansia</taxon>
    </lineage>
</organism>
<name>A0A9W8HUU5_9FUNG</name>
<dbReference type="GO" id="GO:0005730">
    <property type="term" value="C:nucleolus"/>
    <property type="evidence" value="ECO:0007669"/>
    <property type="project" value="UniProtKB-SubCell"/>
</dbReference>
<keyword evidence="5" id="KW-0539">Nucleus</keyword>
<dbReference type="Pfam" id="PF06870">
    <property type="entry name" value="RNA_pol_I_A49"/>
    <property type="match status" value="1"/>
</dbReference>
<evidence type="ECO:0000256" key="5">
    <source>
        <dbReference type="ARBA" id="ARBA00023242"/>
    </source>
</evidence>
<evidence type="ECO:0000313" key="8">
    <source>
        <dbReference type="Proteomes" id="UP001140094"/>
    </source>
</evidence>
<evidence type="ECO:0000256" key="1">
    <source>
        <dbReference type="ARBA" id="ARBA00004604"/>
    </source>
</evidence>
<evidence type="ECO:0000313" key="7">
    <source>
        <dbReference type="EMBL" id="KAJ2797561.1"/>
    </source>
</evidence>
<protein>
    <submittedName>
        <fullName evidence="7">DNA-directed RNA polymerase I subunit rpa49</fullName>
    </submittedName>
</protein>
<feature type="non-terminal residue" evidence="7">
    <location>
        <position position="1"/>
    </location>
</feature>
<dbReference type="AlphaFoldDB" id="A0A9W8HUU5"/>
<dbReference type="GO" id="GO:0000428">
    <property type="term" value="C:DNA-directed RNA polymerase complex"/>
    <property type="evidence" value="ECO:0007669"/>
    <property type="project" value="UniProtKB-KW"/>
</dbReference>
<evidence type="ECO:0000256" key="2">
    <source>
        <dbReference type="ARBA" id="ARBA00009430"/>
    </source>
</evidence>
<proteinExistence type="inferred from homology"/>
<dbReference type="GO" id="GO:0003677">
    <property type="term" value="F:DNA binding"/>
    <property type="evidence" value="ECO:0007669"/>
    <property type="project" value="InterPro"/>
</dbReference>
<keyword evidence="8" id="KW-1185">Reference proteome</keyword>
<evidence type="ECO:0000256" key="3">
    <source>
        <dbReference type="ARBA" id="ARBA00022478"/>
    </source>
</evidence>
<dbReference type="PANTHER" id="PTHR14440">
    <property type="entry name" value="DNA-DIRECTED RNA POLYMERASE I SUBUNIT RPA49"/>
    <property type="match status" value="1"/>
</dbReference>
<dbReference type="EMBL" id="JANBUO010001602">
    <property type="protein sequence ID" value="KAJ2797561.1"/>
    <property type="molecule type" value="Genomic_DNA"/>
</dbReference>
<evidence type="ECO:0000256" key="4">
    <source>
        <dbReference type="ARBA" id="ARBA00023163"/>
    </source>
</evidence>
<feature type="region of interest" description="Disordered" evidence="6">
    <location>
        <begin position="1"/>
        <end position="25"/>
    </location>
</feature>
<comment type="subcellular location">
    <subcellularLocation>
        <location evidence="1">Nucleus</location>
        <location evidence="1">Nucleolus</location>
    </subcellularLocation>
</comment>
<dbReference type="Proteomes" id="UP001140094">
    <property type="component" value="Unassembled WGS sequence"/>
</dbReference>
<accession>A0A9W8HUU5</accession>
<keyword evidence="4" id="KW-0804">Transcription</keyword>
<comment type="similarity">
    <text evidence="2">Belongs to the eukaryotic RPA49/POLR1E RNA polymerase subunit family.</text>
</comment>
<gene>
    <name evidence="7" type="primary">RPA49_1</name>
    <name evidence="7" type="ORF">H4R20_005136</name>
</gene>
<dbReference type="InterPro" id="IPR009668">
    <property type="entry name" value="RNA_pol-assoc_fac_A49-like"/>
</dbReference>
<reference evidence="7" key="1">
    <citation type="submission" date="2022-07" db="EMBL/GenBank/DDBJ databases">
        <title>Phylogenomic reconstructions and comparative analyses of Kickxellomycotina fungi.</title>
        <authorList>
            <person name="Reynolds N.K."/>
            <person name="Stajich J.E."/>
            <person name="Barry K."/>
            <person name="Grigoriev I.V."/>
            <person name="Crous P."/>
            <person name="Smith M.E."/>
        </authorList>
    </citation>
    <scope>NUCLEOTIDE SEQUENCE</scope>
    <source>
        <strain evidence="7">NRRL 1565</strain>
    </source>
</reference>